<accession>A0A9D2S2T2</accession>
<organism evidence="1 2">
    <name type="scientific">Candidatus Gemmiger avicola</name>
    <dbReference type="NCBI Taxonomy" id="2838605"/>
    <lineage>
        <taxon>Bacteria</taxon>
        <taxon>Bacillati</taxon>
        <taxon>Bacillota</taxon>
        <taxon>Clostridia</taxon>
        <taxon>Eubacteriales</taxon>
        <taxon>Gemmiger</taxon>
    </lineage>
</organism>
<reference evidence="1" key="2">
    <citation type="submission" date="2021-04" db="EMBL/GenBank/DDBJ databases">
        <authorList>
            <person name="Gilroy R."/>
        </authorList>
    </citation>
    <scope>NUCLEOTIDE SEQUENCE</scope>
    <source>
        <strain evidence="1">ChiBcec8-13705</strain>
    </source>
</reference>
<sequence length="54" mass="5715">MNLGSFLVLLVVFVALAIAIVFICNNGGWQSGCGGNCASCRQRCAERKPPEDKG</sequence>
<dbReference type="Proteomes" id="UP000886803">
    <property type="component" value="Unassembled WGS sequence"/>
</dbReference>
<protein>
    <submittedName>
        <fullName evidence="1">FeoB-associated Cys-rich membrane protein</fullName>
    </submittedName>
</protein>
<comment type="caution">
    <text evidence="1">The sequence shown here is derived from an EMBL/GenBank/DDBJ whole genome shotgun (WGS) entry which is preliminary data.</text>
</comment>
<proteinExistence type="predicted"/>
<name>A0A9D2S2T2_9FIRM</name>
<evidence type="ECO:0000313" key="1">
    <source>
        <dbReference type="EMBL" id="HJB41284.1"/>
    </source>
</evidence>
<dbReference type="AlphaFoldDB" id="A0A9D2S2T2"/>
<reference evidence="1" key="1">
    <citation type="journal article" date="2021" name="PeerJ">
        <title>Extensive microbial diversity within the chicken gut microbiome revealed by metagenomics and culture.</title>
        <authorList>
            <person name="Gilroy R."/>
            <person name="Ravi A."/>
            <person name="Getino M."/>
            <person name="Pursley I."/>
            <person name="Horton D.L."/>
            <person name="Alikhan N.F."/>
            <person name="Baker D."/>
            <person name="Gharbi K."/>
            <person name="Hall N."/>
            <person name="Watson M."/>
            <person name="Adriaenssens E.M."/>
            <person name="Foster-Nyarko E."/>
            <person name="Jarju S."/>
            <person name="Secka A."/>
            <person name="Antonio M."/>
            <person name="Oren A."/>
            <person name="Chaudhuri R.R."/>
            <person name="La Ragione R."/>
            <person name="Hildebrand F."/>
            <person name="Pallen M.J."/>
        </authorList>
    </citation>
    <scope>NUCLEOTIDE SEQUENCE</scope>
    <source>
        <strain evidence="1">ChiBcec8-13705</strain>
    </source>
</reference>
<gene>
    <name evidence="1" type="ORF">H9945_02160</name>
</gene>
<evidence type="ECO:0000313" key="2">
    <source>
        <dbReference type="Proteomes" id="UP000886803"/>
    </source>
</evidence>
<dbReference type="EMBL" id="DWYG01000022">
    <property type="protein sequence ID" value="HJB41284.1"/>
    <property type="molecule type" value="Genomic_DNA"/>
</dbReference>